<dbReference type="Gene3D" id="1.10.150.260">
    <property type="entry name" value="YozE SAM-like"/>
    <property type="match status" value="1"/>
</dbReference>
<dbReference type="Proteomes" id="UP000430466">
    <property type="component" value="Unassembled WGS sequence"/>
</dbReference>
<dbReference type="SMR" id="A0A0D5MI82"/>
<evidence type="ECO:0000313" key="7">
    <source>
        <dbReference type="EMBL" id="GFO98257.1"/>
    </source>
</evidence>
<evidence type="ECO:0000313" key="12">
    <source>
        <dbReference type="Proteomes" id="UP000063930"/>
    </source>
</evidence>
<dbReference type="Proteomes" id="UP000651333">
    <property type="component" value="Unassembled WGS sequence"/>
</dbReference>
<evidence type="ECO:0000313" key="11">
    <source>
        <dbReference type="EMBL" id="NRO34061.1"/>
    </source>
</evidence>
<dbReference type="PIRSF" id="PIRSF037262">
    <property type="entry name" value="UCP037262"/>
    <property type="match status" value="1"/>
</dbReference>
<dbReference type="EMBL" id="WCGB01000044">
    <property type="protein sequence ID" value="NRN92161.1"/>
    <property type="molecule type" value="Genomic_DNA"/>
</dbReference>
<dbReference type="HAMAP" id="MF_01538">
    <property type="entry name" value="UPF0346"/>
    <property type="match status" value="1"/>
</dbReference>
<reference evidence="8" key="9">
    <citation type="submission" date="2020-07" db="EMBL/GenBank/DDBJ databases">
        <title>Draft genome sequence of Lactobacillus helveticus strain JCM 1062.</title>
        <authorList>
            <person name="Endo A."/>
            <person name="Maeno S."/>
            <person name="Kido Y."/>
        </authorList>
    </citation>
    <scope>NUCLEOTIDE SEQUENCE</scope>
    <source>
        <strain evidence="8">JCM 1062</strain>
    </source>
</reference>
<dbReference type="EMBL" id="BLYV01000358">
    <property type="protein sequence ID" value="GFP13788.1"/>
    <property type="molecule type" value="Genomic_DNA"/>
</dbReference>
<dbReference type="Pfam" id="PF06855">
    <property type="entry name" value="YozE_SAM_like"/>
    <property type="match status" value="1"/>
</dbReference>
<dbReference type="AlphaFoldDB" id="A0A0D5MI82"/>
<dbReference type="NCBIfam" id="NF010193">
    <property type="entry name" value="PRK13672.1"/>
    <property type="match status" value="1"/>
</dbReference>
<reference evidence="13" key="2">
    <citation type="submission" date="2016-05" db="EMBL/GenBank/DDBJ databases">
        <title>Genome sequence of Lactobacillus helveticus FAM8105.</title>
        <authorList>
            <person name="Ahrens C."/>
            <person name="Schmid M."/>
        </authorList>
    </citation>
    <scope>NUCLEOTIDE SEQUENCE [LARGE SCALE GENOMIC DNA]</scope>
    <source>
        <strain evidence="13">FAM8105</strain>
    </source>
</reference>
<evidence type="ECO:0000313" key="4">
    <source>
        <dbReference type="EMBL" id="AUI74370.1"/>
    </source>
</evidence>
<dbReference type="Proteomes" id="UP000234562">
    <property type="component" value="Chromosome"/>
</dbReference>
<evidence type="ECO:0000313" key="9">
    <source>
        <dbReference type="EMBL" id="MPW14072.1"/>
    </source>
</evidence>
<evidence type="ECO:0000313" key="6">
    <source>
        <dbReference type="EMBL" id="AZK90793.1"/>
    </source>
</evidence>
<sequence>MAYRESFYRYLMTQRDADSSDEIAQFANNAQHDLTFPKQEQDYEKLSDYLELNASYLPSMYIFDRAYRMYEDKMMY</sequence>
<dbReference type="RefSeq" id="WP_003626511.1">
    <property type="nucleotide sequence ID" value="NZ_AP023028.1"/>
</dbReference>
<evidence type="ECO:0000313" key="10">
    <source>
        <dbReference type="EMBL" id="NRN92161.1"/>
    </source>
</evidence>
<dbReference type="Proteomes" id="UP000063930">
    <property type="component" value="Chromosome"/>
</dbReference>
<dbReference type="Proteomes" id="UP000267945">
    <property type="component" value="Chromosome"/>
</dbReference>
<reference evidence="5 14" key="3">
    <citation type="submission" date="2016-10" db="EMBL/GenBank/DDBJ databases">
        <title>Complete genomic sequencing of Lactobacillus helveticus LH99 and comparative genome analysis.</title>
        <authorList>
            <person name="Li N."/>
            <person name="You C."/>
            <person name="Liu Z."/>
        </authorList>
    </citation>
    <scope>NUCLEOTIDE SEQUENCE [LARGE SCALE GENOMIC DNA]</scope>
    <source>
        <strain evidence="5 14">LH99</strain>
    </source>
</reference>
<organism evidence="7 17">
    <name type="scientific">Lactobacillus helveticus</name>
    <name type="common">Lactobacillus suntoryeus</name>
    <dbReference type="NCBI Taxonomy" id="1587"/>
    <lineage>
        <taxon>Bacteria</taxon>
        <taxon>Bacillati</taxon>
        <taxon>Bacillota</taxon>
        <taxon>Bacilli</taxon>
        <taxon>Lactobacillales</taxon>
        <taxon>Lactobacillaceae</taxon>
        <taxon>Lactobacillus</taxon>
    </lineage>
</organism>
<evidence type="ECO:0000313" key="14">
    <source>
        <dbReference type="Proteomes" id="UP000267794"/>
    </source>
</evidence>
<comment type="similarity">
    <text evidence="1">Belongs to the UPF0346 family.</text>
</comment>
<protein>
    <recommendedName>
        <fullName evidence="1">UPF0346 protein ALV80_06185</fullName>
    </recommendedName>
</protein>
<dbReference type="InterPro" id="IPR036806">
    <property type="entry name" value="YozE_SAM-like_sf"/>
</dbReference>
<dbReference type="Proteomes" id="UP000630086">
    <property type="component" value="Unassembled WGS sequence"/>
</dbReference>
<dbReference type="EMBL" id="WHOE01000021">
    <property type="protein sequence ID" value="MPW14072.1"/>
    <property type="molecule type" value="Genomic_DNA"/>
</dbReference>
<dbReference type="InterPro" id="IPR010673">
    <property type="entry name" value="UPF0346"/>
</dbReference>
<reference evidence="4" key="5">
    <citation type="journal article" date="2018" name="Front. Microbiol.">
        <title>Comparative Genomics of Completely Sequenced Lactobacillus helveticus Genomes Provides Insights into Strain-Specific Genes and Resolves Metagenomics Data Down to the Strain Level.</title>
        <authorList>
            <person name="Schmid M."/>
            <person name="Muri J."/>
            <person name="Melidis D."/>
            <person name="Varadarajan A.R."/>
            <person name="Somerville V."/>
            <person name="Wicki A."/>
            <person name="Moser A."/>
            <person name="Bourqui M."/>
            <person name="Wenzel C."/>
            <person name="Eugster-Meier E."/>
            <person name="Frey J.E."/>
            <person name="Irmler S."/>
            <person name="Ahrens C.H."/>
        </authorList>
    </citation>
    <scope>NUCLEOTIDE SEQUENCE</scope>
    <source>
        <strain evidence="4">FAM8105</strain>
    </source>
</reference>
<dbReference type="Proteomes" id="UP000601587">
    <property type="component" value="Unassembled WGS sequence"/>
</dbReference>
<dbReference type="EMBL" id="CP012381">
    <property type="protein sequence ID" value="ALI52681.1"/>
    <property type="molecule type" value="Genomic_DNA"/>
</dbReference>
<dbReference type="OrthoDB" id="2242851at2"/>
<evidence type="ECO:0000313" key="15">
    <source>
        <dbReference type="Proteomes" id="UP000267945"/>
    </source>
</evidence>
<accession>A0A0D5MI82</accession>
<dbReference type="EMBL" id="CP019581">
    <property type="protein sequence ID" value="AZK90793.1"/>
    <property type="molecule type" value="Genomic_DNA"/>
</dbReference>
<dbReference type="Proteomes" id="UP000618094">
    <property type="component" value="Unassembled WGS sequence"/>
</dbReference>
<dbReference type="EMBL" id="CP017982">
    <property type="protein sequence ID" value="AYE61712.1"/>
    <property type="molecule type" value="Genomic_DNA"/>
</dbReference>
<dbReference type="EMBL" id="CP015496">
    <property type="protein sequence ID" value="AUI74370.1"/>
    <property type="molecule type" value="Genomic_DNA"/>
</dbReference>
<dbReference type="KEGG" id="lhd:HUO_06840"/>
<feature type="domain" description="YozE SAM-like" evidence="2">
    <location>
        <begin position="6"/>
        <end position="71"/>
    </location>
</feature>
<reference evidence="9 16" key="7">
    <citation type="submission" date="2019-10" db="EMBL/GenBank/DDBJ databases">
        <title>Draft genome sequences of Lactobacillus strains.</title>
        <authorList>
            <person name="Cho G.-S."/>
            <person name="Fagbemigun O."/>
            <person name="Brinks E."/>
            <person name="Franz C.M.A.P."/>
        </authorList>
    </citation>
    <scope>NUCLEOTIDE SEQUENCE [LARGE SCALE GENOMIC DNA]</scope>
    <source>
        <strain evidence="9 16">313</strain>
    </source>
</reference>
<proteinExistence type="inferred from homology"/>
<dbReference type="OMA" id="WLMTNRN"/>
<evidence type="ECO:0000313" key="3">
    <source>
        <dbReference type="EMBL" id="ALI52681.1"/>
    </source>
</evidence>
<evidence type="ECO:0000313" key="13">
    <source>
        <dbReference type="Proteomes" id="UP000234562"/>
    </source>
</evidence>
<evidence type="ECO:0000256" key="1">
    <source>
        <dbReference type="HAMAP-Rule" id="MF_01538"/>
    </source>
</evidence>
<evidence type="ECO:0000259" key="2">
    <source>
        <dbReference type="Pfam" id="PF06855"/>
    </source>
</evidence>
<gene>
    <name evidence="3" type="ORF">ALV80_06185</name>
    <name evidence="5" type="ORF">BC335_1264</name>
    <name evidence="9" type="ORF">GDZ32_03385</name>
    <name evidence="11" type="ORF">IMAU30003_00290</name>
    <name evidence="10" type="ORF">IMAU50013_01708</name>
    <name evidence="6" type="ORF">LH5_00532</name>
    <name evidence="4" type="ORF">Lh8105_05975</name>
    <name evidence="7" type="ORF">LHEH8_00130</name>
    <name evidence="8" type="ORF">LHEJCM1062_16600</name>
</gene>
<dbReference type="InterPro" id="IPR023089">
    <property type="entry name" value="YozE_SAM-like"/>
</dbReference>
<reference evidence="7" key="8">
    <citation type="submission" date="2020-07" db="EMBL/GenBank/DDBJ databases">
        <title>Draft genome sequence of Lactobacillus helveticus strain H-8.</title>
        <authorList>
            <person name="Endo A."/>
            <person name="Maeno S."/>
            <person name="Kido Y."/>
        </authorList>
    </citation>
    <scope>NUCLEOTIDE SEQUENCE</scope>
    <source>
        <strain evidence="7">H-8</strain>
    </source>
</reference>
<reference evidence="3 12" key="1">
    <citation type="submission" date="2015-08" db="EMBL/GenBank/DDBJ databases">
        <title>Complete genome sequence of Lactobacillus helveticus CAUH18, a probiotic strain originated from koumiss.</title>
        <authorList>
            <person name="Yang Y."/>
            <person name="Hao Y."/>
        </authorList>
    </citation>
    <scope>NUCLEOTIDE SEQUENCE [LARGE SCALE GENOMIC DNA]</scope>
    <source>
        <strain evidence="3 12">CAUH18</strain>
    </source>
</reference>
<reference evidence="10" key="6">
    <citation type="submission" date="2019-09" db="EMBL/GenBank/DDBJ databases">
        <title>Comparative genomic analysis of Lactobacillus helveticus.</title>
        <authorList>
            <person name="Zhang H."/>
            <person name="Chen Y."/>
            <person name="Zhong Z."/>
        </authorList>
    </citation>
    <scope>NUCLEOTIDE SEQUENCE</scope>
    <source>
        <strain evidence="11">IMAU30003</strain>
        <strain evidence="10">IMAU50013</strain>
    </source>
</reference>
<evidence type="ECO:0000313" key="5">
    <source>
        <dbReference type="EMBL" id="AYE61712.1"/>
    </source>
</evidence>
<dbReference type="SUPFAM" id="SSF140652">
    <property type="entry name" value="YozE-like"/>
    <property type="match status" value="1"/>
</dbReference>
<dbReference type="Proteomes" id="UP000267794">
    <property type="component" value="Chromosome"/>
</dbReference>
<evidence type="ECO:0000313" key="16">
    <source>
        <dbReference type="Proteomes" id="UP000430466"/>
    </source>
</evidence>
<dbReference type="GeneID" id="99756701"/>
<dbReference type="EMBL" id="WCHB01000005">
    <property type="protein sequence ID" value="NRO34061.1"/>
    <property type="molecule type" value="Genomic_DNA"/>
</dbReference>
<name>A0A0D5MI82_LACHE</name>
<evidence type="ECO:0000313" key="17">
    <source>
        <dbReference type="Proteomes" id="UP000618094"/>
    </source>
</evidence>
<evidence type="ECO:0000313" key="8">
    <source>
        <dbReference type="EMBL" id="GFP13788.1"/>
    </source>
</evidence>
<dbReference type="eggNOG" id="COG4479">
    <property type="taxonomic scope" value="Bacteria"/>
</dbReference>
<dbReference type="EMBL" id="BLYO01000005">
    <property type="protein sequence ID" value="GFO98257.1"/>
    <property type="molecule type" value="Genomic_DNA"/>
</dbReference>
<reference evidence="6 15" key="4">
    <citation type="submission" date="2017-02" db="EMBL/GenBank/DDBJ databases">
        <title>Complete genome sequence of Lactobacillus helveticus.</title>
        <authorList>
            <person name="Kim J.F."/>
            <person name="Chung Y."/>
            <person name="Kwak M."/>
        </authorList>
    </citation>
    <scope>NUCLEOTIDE SEQUENCE [LARGE SCALE GENOMIC DNA]</scope>
    <source>
        <strain evidence="6 15">LH5</strain>
    </source>
</reference>